<evidence type="ECO:0000313" key="8">
    <source>
        <dbReference type="EMBL" id="TLU73287.1"/>
    </source>
</evidence>
<dbReference type="InterPro" id="IPR036259">
    <property type="entry name" value="MFS_trans_sf"/>
</dbReference>
<evidence type="ECO:0000256" key="3">
    <source>
        <dbReference type="ARBA" id="ARBA00022692"/>
    </source>
</evidence>
<dbReference type="CDD" id="cd17337">
    <property type="entry name" value="MFS_CsbX"/>
    <property type="match status" value="1"/>
</dbReference>
<dbReference type="Proteomes" id="UP000305654">
    <property type="component" value="Unassembled WGS sequence"/>
</dbReference>
<sequence>MADRRNVSAGTGPGGGHENALLARIGLPTALFWGFVGTLVFMIGDGVESAYLSPFLVRRGLVEHDVAVLVTVYGVAAAISSWLSGALADVIGPRRVMMAGLAIWVVFQVLFLAIAIPSHSYGLMLLFYGLRGFGYPLFAFGFLVWIVITVHPNRLGSAVGWFWFAFTGGLPTLGSILARVSIPLIGSYSTLWLALGVVIAGGLVALLGVRDPSGSERRADAGEHPVRALFSSLAIVRAHPKVGIGCIVRAVNTAAEFGLLVMLPIYFTKVLHFTLSQWLEVTACIFTSNIIGNLLSGIVSDWLTWRRTVMLIGGLGCTVSTLLLYWVPTHYGPDGMLLTLAAGAFYGLTLAGYVPLSALMPYLAPEDKPAAMSMLNLGAGASVWIGPAVVALFQSRVGVFGVMAIYAGMYLGSAVLAWFLTLPDDVQRQLDADRAAGAVVGGH</sequence>
<dbReference type="RefSeq" id="WP_138325367.1">
    <property type="nucleotide sequence ID" value="NZ_VCDI01000002.1"/>
</dbReference>
<dbReference type="EMBL" id="VCDI01000002">
    <property type="protein sequence ID" value="TLU73287.1"/>
    <property type="molecule type" value="Genomic_DNA"/>
</dbReference>
<comment type="subcellular location">
    <subcellularLocation>
        <location evidence="1">Cell membrane</location>
        <topology evidence="1">Multi-pass membrane protein</topology>
    </subcellularLocation>
</comment>
<evidence type="ECO:0000256" key="6">
    <source>
        <dbReference type="SAM" id="Phobius"/>
    </source>
</evidence>
<evidence type="ECO:0000256" key="2">
    <source>
        <dbReference type="ARBA" id="ARBA00022475"/>
    </source>
</evidence>
<dbReference type="SUPFAM" id="SSF103473">
    <property type="entry name" value="MFS general substrate transporter"/>
    <property type="match status" value="1"/>
</dbReference>
<protein>
    <submittedName>
        <fullName evidence="8">MFS transporter</fullName>
    </submittedName>
</protein>
<feature type="transmembrane region" description="Helical" evidence="6">
    <location>
        <begin position="246"/>
        <end position="266"/>
    </location>
</feature>
<feature type="transmembrane region" description="Helical" evidence="6">
    <location>
        <begin position="399"/>
        <end position="420"/>
    </location>
</feature>
<evidence type="ECO:0000259" key="7">
    <source>
        <dbReference type="PROSITE" id="PS50850"/>
    </source>
</evidence>
<comment type="caution">
    <text evidence="8">The sequence shown here is derived from an EMBL/GenBank/DDBJ whole genome shotgun (WGS) entry which is preliminary data.</text>
</comment>
<dbReference type="NCBIfam" id="TIGR00897">
    <property type="entry name" value="2A0118"/>
    <property type="match status" value="1"/>
</dbReference>
<feature type="transmembrane region" description="Helical" evidence="6">
    <location>
        <begin position="96"/>
        <end position="116"/>
    </location>
</feature>
<name>A0A5R9J9R2_9PROT</name>
<dbReference type="OrthoDB" id="3522477at2"/>
<dbReference type="InterPro" id="IPR020846">
    <property type="entry name" value="MFS_dom"/>
</dbReference>
<feature type="transmembrane region" description="Helical" evidence="6">
    <location>
        <begin position="128"/>
        <end position="148"/>
    </location>
</feature>
<keyword evidence="9" id="KW-1185">Reference proteome</keyword>
<dbReference type="Gene3D" id="1.20.1250.20">
    <property type="entry name" value="MFS general substrate transporter like domains"/>
    <property type="match status" value="2"/>
</dbReference>
<gene>
    <name evidence="8" type="ORF">FE263_07730</name>
</gene>
<feature type="transmembrane region" description="Helical" evidence="6">
    <location>
        <begin position="308"/>
        <end position="327"/>
    </location>
</feature>
<reference evidence="8 9" key="1">
    <citation type="submission" date="2019-05" db="EMBL/GenBank/DDBJ databases">
        <authorList>
            <person name="Pankratov T."/>
            <person name="Grouzdev D."/>
        </authorList>
    </citation>
    <scope>NUCLEOTIDE SEQUENCE [LARGE SCALE GENOMIC DNA]</scope>
    <source>
        <strain evidence="8 9">KEBCLARHB70R</strain>
    </source>
</reference>
<keyword evidence="5 6" id="KW-0472">Membrane</keyword>
<proteinExistence type="predicted"/>
<feature type="transmembrane region" description="Helical" evidence="6">
    <location>
        <begin position="64"/>
        <end position="84"/>
    </location>
</feature>
<dbReference type="Pfam" id="PF07690">
    <property type="entry name" value="MFS_1"/>
    <property type="match status" value="1"/>
</dbReference>
<organism evidence="8 9">
    <name type="scientific">Lichenicoccus roseus</name>
    <dbReference type="NCBI Taxonomy" id="2683649"/>
    <lineage>
        <taxon>Bacteria</taxon>
        <taxon>Pseudomonadati</taxon>
        <taxon>Pseudomonadota</taxon>
        <taxon>Alphaproteobacteria</taxon>
        <taxon>Acetobacterales</taxon>
        <taxon>Acetobacteraceae</taxon>
        <taxon>Lichenicoccus</taxon>
    </lineage>
</organism>
<feature type="transmembrane region" description="Helical" evidence="6">
    <location>
        <begin position="160"/>
        <end position="182"/>
    </location>
</feature>
<feature type="domain" description="Major facilitator superfamily (MFS) profile" evidence="7">
    <location>
        <begin position="30"/>
        <end position="425"/>
    </location>
</feature>
<evidence type="ECO:0000256" key="4">
    <source>
        <dbReference type="ARBA" id="ARBA00022989"/>
    </source>
</evidence>
<evidence type="ECO:0000256" key="1">
    <source>
        <dbReference type="ARBA" id="ARBA00004651"/>
    </source>
</evidence>
<dbReference type="GO" id="GO:0005886">
    <property type="term" value="C:plasma membrane"/>
    <property type="evidence" value="ECO:0007669"/>
    <property type="project" value="UniProtKB-SubCell"/>
</dbReference>
<dbReference type="InterPro" id="IPR004748">
    <property type="entry name" value="Polyol_permease-like"/>
</dbReference>
<feature type="transmembrane region" description="Helical" evidence="6">
    <location>
        <begin position="278"/>
        <end position="296"/>
    </location>
</feature>
<dbReference type="InterPro" id="IPR011701">
    <property type="entry name" value="MFS"/>
</dbReference>
<feature type="transmembrane region" description="Helical" evidence="6">
    <location>
        <begin position="339"/>
        <end position="363"/>
    </location>
</feature>
<dbReference type="GO" id="GO:0022857">
    <property type="term" value="F:transmembrane transporter activity"/>
    <property type="evidence" value="ECO:0007669"/>
    <property type="project" value="InterPro"/>
</dbReference>
<evidence type="ECO:0000256" key="5">
    <source>
        <dbReference type="ARBA" id="ARBA00023136"/>
    </source>
</evidence>
<evidence type="ECO:0000313" key="9">
    <source>
        <dbReference type="Proteomes" id="UP000305654"/>
    </source>
</evidence>
<feature type="transmembrane region" description="Helical" evidence="6">
    <location>
        <begin position="375"/>
        <end position="393"/>
    </location>
</feature>
<keyword evidence="2" id="KW-1003">Cell membrane</keyword>
<keyword evidence="3 6" id="KW-0812">Transmembrane</keyword>
<dbReference type="InterPro" id="IPR050189">
    <property type="entry name" value="MFS_Efflux_Transporters"/>
</dbReference>
<feature type="transmembrane region" description="Helical" evidence="6">
    <location>
        <begin position="21"/>
        <end position="44"/>
    </location>
</feature>
<dbReference type="PROSITE" id="PS50850">
    <property type="entry name" value="MFS"/>
    <property type="match status" value="1"/>
</dbReference>
<dbReference type="AlphaFoldDB" id="A0A5R9J9R2"/>
<accession>A0A5R9J9R2</accession>
<feature type="transmembrane region" description="Helical" evidence="6">
    <location>
        <begin position="188"/>
        <end position="209"/>
    </location>
</feature>
<dbReference type="PANTHER" id="PTHR43124:SF3">
    <property type="entry name" value="CHLORAMPHENICOL EFFLUX PUMP RV0191"/>
    <property type="match status" value="1"/>
</dbReference>
<keyword evidence="4 6" id="KW-1133">Transmembrane helix</keyword>
<dbReference type="PANTHER" id="PTHR43124">
    <property type="entry name" value="PURINE EFFLUX PUMP PBUE"/>
    <property type="match status" value="1"/>
</dbReference>